<feature type="repeat" description="ANK" evidence="19">
    <location>
        <begin position="149"/>
        <end position="177"/>
    </location>
</feature>
<dbReference type="GO" id="GO:0005634">
    <property type="term" value="C:nucleus"/>
    <property type="evidence" value="ECO:0007669"/>
    <property type="project" value="TreeGrafter"/>
</dbReference>
<dbReference type="SUPFAM" id="SSF48403">
    <property type="entry name" value="Ankyrin repeat"/>
    <property type="match status" value="1"/>
</dbReference>
<evidence type="ECO:0000256" key="16">
    <source>
        <dbReference type="ARBA" id="ARBA00023286"/>
    </source>
</evidence>
<keyword evidence="8" id="KW-0770">Synapse</keyword>
<dbReference type="PANTHER" id="PTHR24193:SF121">
    <property type="entry name" value="ADA2A-CONTAINING COMPLEX COMPONENT 3, ISOFORM D"/>
    <property type="match status" value="1"/>
</dbReference>
<feature type="signal peptide" evidence="22">
    <location>
        <begin position="1"/>
        <end position="24"/>
    </location>
</feature>
<keyword evidence="17" id="KW-0407">Ion channel</keyword>
<dbReference type="AlphaFoldDB" id="A0AAV7HWS5"/>
<dbReference type="CDD" id="cd19064">
    <property type="entry name" value="LGIC_TM_nAChR"/>
    <property type="match status" value="1"/>
</dbReference>
<protein>
    <submittedName>
        <fullName evidence="25">Uncharacterized protein</fullName>
    </submittedName>
</protein>
<evidence type="ECO:0000256" key="3">
    <source>
        <dbReference type="ARBA" id="ARBA00022475"/>
    </source>
</evidence>
<evidence type="ECO:0000256" key="7">
    <source>
        <dbReference type="ARBA" id="ARBA00022989"/>
    </source>
</evidence>
<keyword evidence="6" id="KW-0677">Repeat</keyword>
<evidence type="ECO:0000259" key="24">
    <source>
        <dbReference type="Pfam" id="PF02932"/>
    </source>
</evidence>
<evidence type="ECO:0000256" key="12">
    <source>
        <dbReference type="ARBA" id="ARBA00023157"/>
    </source>
</evidence>
<dbReference type="GO" id="GO:0005230">
    <property type="term" value="F:extracellular ligand-gated monoatomic ion channel activity"/>
    <property type="evidence" value="ECO:0007669"/>
    <property type="project" value="InterPro"/>
</dbReference>
<keyword evidence="11 21" id="KW-0472">Membrane</keyword>
<comment type="caution">
    <text evidence="25">The sequence shown here is derived from an EMBL/GenBank/DDBJ whole genome shotgun (WGS) entry which is preliminary data.</text>
</comment>
<accession>A0AAV7HWS5</accession>
<comment type="subcellular location">
    <subcellularLocation>
        <location evidence="18">Postsynaptic cell membrane</location>
        <topology evidence="18">Multi-pass membrane protein</topology>
    </subcellularLocation>
</comment>
<keyword evidence="5 22" id="KW-0732">Signal</keyword>
<evidence type="ECO:0000256" key="6">
    <source>
        <dbReference type="ARBA" id="ARBA00022737"/>
    </source>
</evidence>
<evidence type="ECO:0000256" key="11">
    <source>
        <dbReference type="ARBA" id="ARBA00023136"/>
    </source>
</evidence>
<dbReference type="FunFam" id="1.20.58.390:FF:000012">
    <property type="entry name" value="Acetylcholine receptor subunit alpha-like"/>
    <property type="match status" value="1"/>
</dbReference>
<dbReference type="PANTHER" id="PTHR24193">
    <property type="entry name" value="ANKYRIN REPEAT PROTEIN"/>
    <property type="match status" value="1"/>
</dbReference>
<dbReference type="FunFam" id="1.20.58.390:FF:000022">
    <property type="entry name" value="Nicotinic acetylcholine receptor subunit alpha4"/>
    <property type="match status" value="1"/>
</dbReference>
<keyword evidence="9 19" id="KW-0040">ANK repeat</keyword>
<keyword evidence="13" id="KW-0675">Receptor</keyword>
<gene>
    <name evidence="25" type="ORF">KQX54_009671</name>
</gene>
<reference evidence="25 26" key="1">
    <citation type="journal article" date="2021" name="J. Hered.">
        <title>A chromosome-level genome assembly of the parasitoid wasp, Cotesia glomerata (Hymenoptera: Braconidae).</title>
        <authorList>
            <person name="Pinto B.J."/>
            <person name="Weis J.J."/>
            <person name="Gamble T."/>
            <person name="Ode P.J."/>
            <person name="Paul R."/>
            <person name="Zaspel J.M."/>
        </authorList>
    </citation>
    <scope>NUCLEOTIDE SEQUENCE [LARGE SCALE GENOMIC DNA]</scope>
    <source>
        <strain evidence="25">CgM1</strain>
    </source>
</reference>
<feature type="compositionally biased region" description="Acidic residues" evidence="20">
    <location>
        <begin position="557"/>
        <end position="584"/>
    </location>
</feature>
<dbReference type="PROSITE" id="PS50297">
    <property type="entry name" value="ANK_REP_REGION"/>
    <property type="match status" value="4"/>
</dbReference>
<dbReference type="InterPro" id="IPR036734">
    <property type="entry name" value="Neur_chan_lig-bd_sf"/>
</dbReference>
<dbReference type="Pfam" id="PF02932">
    <property type="entry name" value="Neur_chan_memb"/>
    <property type="match status" value="2"/>
</dbReference>
<organism evidence="25 26">
    <name type="scientific">Cotesia glomerata</name>
    <name type="common">Lepidopteran parasitic wasp</name>
    <name type="synonym">Apanteles glomeratus</name>
    <dbReference type="NCBI Taxonomy" id="32391"/>
    <lineage>
        <taxon>Eukaryota</taxon>
        <taxon>Metazoa</taxon>
        <taxon>Ecdysozoa</taxon>
        <taxon>Arthropoda</taxon>
        <taxon>Hexapoda</taxon>
        <taxon>Insecta</taxon>
        <taxon>Pterygota</taxon>
        <taxon>Neoptera</taxon>
        <taxon>Endopterygota</taxon>
        <taxon>Hymenoptera</taxon>
        <taxon>Apocrita</taxon>
        <taxon>Ichneumonoidea</taxon>
        <taxon>Braconidae</taxon>
        <taxon>Microgastrinae</taxon>
        <taxon>Cotesia</taxon>
    </lineage>
</organism>
<dbReference type="GO" id="GO:0045211">
    <property type="term" value="C:postsynaptic membrane"/>
    <property type="evidence" value="ECO:0007669"/>
    <property type="project" value="UniProtKB-SubCell"/>
</dbReference>
<feature type="domain" description="Neurotransmitter-gated ion-channel transmembrane" evidence="24">
    <location>
        <begin position="695"/>
        <end position="754"/>
    </location>
</feature>
<comment type="similarity">
    <text evidence="1">Belongs to the ligand-gated ion channel (TC 1.A.9) family. Acetylcholine receptor (TC 1.A.9.1) subfamily.</text>
</comment>
<keyword evidence="4 21" id="KW-0812">Transmembrane</keyword>
<keyword evidence="7 21" id="KW-1133">Transmembrane helix</keyword>
<dbReference type="SUPFAM" id="SSF90112">
    <property type="entry name" value="Neurotransmitter-gated ion-channel transmembrane pore"/>
    <property type="match status" value="1"/>
</dbReference>
<dbReference type="InterPro" id="IPR002110">
    <property type="entry name" value="Ankyrin_rpt"/>
</dbReference>
<dbReference type="EMBL" id="JAHXZJ010001864">
    <property type="protein sequence ID" value="KAH0549483.1"/>
    <property type="molecule type" value="Genomic_DNA"/>
</dbReference>
<dbReference type="GO" id="GO:0000976">
    <property type="term" value="F:transcription cis-regulatory region binding"/>
    <property type="evidence" value="ECO:0007669"/>
    <property type="project" value="TreeGrafter"/>
</dbReference>
<evidence type="ECO:0000256" key="2">
    <source>
        <dbReference type="ARBA" id="ARBA00022448"/>
    </source>
</evidence>
<feature type="transmembrane region" description="Helical" evidence="21">
    <location>
        <begin position="502"/>
        <end position="525"/>
    </location>
</feature>
<evidence type="ECO:0000256" key="8">
    <source>
        <dbReference type="ARBA" id="ARBA00023018"/>
    </source>
</evidence>
<evidence type="ECO:0000256" key="18">
    <source>
        <dbReference type="ARBA" id="ARBA00034104"/>
    </source>
</evidence>
<sequence>MIQVYLFIKMWKILKLLSVPSCETDDNIAVMNADYGPWSHFMTTYNKSVTEKSWFYQIYPKLAKAKEAINSTDHKNNGDKHIKLLLDIFEAIIEDNEMLLSSGANVNAELHGCVGNGCTPLHMVVWKSNQEIIGLLLNNNADVNAYEIYKGIPLMIAVRRGNLEIVFLLVSCGADINCSITEGEDEGVTPVHIAAQCQNYEILKLLLNLEVNINAVTSKNETALHFAMKSRVKNESNVQLLLDAGIDINVENFEGMLAIDIGVIDKDNRSRRSILKEHIVKLIEAKIGNVSKRNIARVNNKLDVFQFKCMEELEVIKYLKFGFTGVSLYEMLSKSIDHLVDDLKDIKDPYKFDQSRDEDHFFEAHSKQLRTVVDLRHLSQTEDSNEIEVGIDLADYYISVEWDILKVPAKRNEKFYSCCEEPYPDIIFNITLRRKTLFYTVNLIIPCVGISFLSVLVFYLPSHSGEKVSLSISILLSLTVFFLLLAEIIPPTSLTVPLLGKYLLFTMVLVTLSVVVTIAVLNVNFRSPVTHRMARWVRVVFIDILPKYLCIERPNTDNDDDNDNDNNDIIDNNNDDDEDEDDDDKAPELILTDVFPNVNETDKYELPYGGKRYSEDYEITDLPGLPVTIPPVPVPPSVTTIPNSRYGDLPIPVVAPRFDESALPPIPLPGGGDDELFVPASPGYVHDDASPTFERPLAREIEKTIEDARFIAQHAKNKDRFESVEEDWKYVAMVLDRIFLWFFTIACFFGTALIILQAPSLYDETKPIDIIYSKIAQRKMMLKNMGPEEDD</sequence>
<dbReference type="Gene3D" id="2.70.170.10">
    <property type="entry name" value="Neurotransmitter-gated ion-channel ligand-binding domain"/>
    <property type="match status" value="1"/>
</dbReference>
<evidence type="ECO:0000256" key="5">
    <source>
        <dbReference type="ARBA" id="ARBA00022729"/>
    </source>
</evidence>
<dbReference type="Pfam" id="PF00023">
    <property type="entry name" value="Ank"/>
    <property type="match status" value="1"/>
</dbReference>
<dbReference type="Pfam" id="PF02931">
    <property type="entry name" value="Neur_chan_LBD"/>
    <property type="match status" value="1"/>
</dbReference>
<dbReference type="InterPro" id="IPR006029">
    <property type="entry name" value="Neurotrans-gated_channel_TM"/>
</dbReference>
<evidence type="ECO:0000256" key="19">
    <source>
        <dbReference type="PROSITE-ProRule" id="PRU00023"/>
    </source>
</evidence>
<feature type="transmembrane region" description="Helical" evidence="21">
    <location>
        <begin position="437"/>
        <end position="460"/>
    </location>
</feature>
<dbReference type="InterPro" id="IPR006202">
    <property type="entry name" value="Neur_chan_lig-bd"/>
</dbReference>
<evidence type="ECO:0000256" key="17">
    <source>
        <dbReference type="ARBA" id="ARBA00023303"/>
    </source>
</evidence>
<dbReference type="GO" id="GO:0007271">
    <property type="term" value="P:synaptic transmission, cholinergic"/>
    <property type="evidence" value="ECO:0007669"/>
    <property type="project" value="UniProtKB-ARBA"/>
</dbReference>
<evidence type="ECO:0000256" key="9">
    <source>
        <dbReference type="ARBA" id="ARBA00023043"/>
    </source>
</evidence>
<keyword evidence="3" id="KW-1003">Cell membrane</keyword>
<feature type="transmembrane region" description="Helical" evidence="21">
    <location>
        <begin position="472"/>
        <end position="490"/>
    </location>
</feature>
<keyword evidence="16" id="KW-1071">Ligand-gated ion channel</keyword>
<evidence type="ECO:0000256" key="15">
    <source>
        <dbReference type="ARBA" id="ARBA00023257"/>
    </source>
</evidence>
<evidence type="ECO:0000256" key="13">
    <source>
        <dbReference type="ARBA" id="ARBA00023170"/>
    </source>
</evidence>
<evidence type="ECO:0000313" key="26">
    <source>
        <dbReference type="Proteomes" id="UP000826195"/>
    </source>
</evidence>
<feature type="repeat" description="ANK" evidence="19">
    <location>
        <begin position="219"/>
        <end position="253"/>
    </location>
</feature>
<dbReference type="SMART" id="SM00248">
    <property type="entry name" value="ANK"/>
    <property type="match status" value="4"/>
</dbReference>
<evidence type="ECO:0000259" key="23">
    <source>
        <dbReference type="Pfam" id="PF02931"/>
    </source>
</evidence>
<keyword evidence="12" id="KW-1015">Disulfide bond</keyword>
<dbReference type="Proteomes" id="UP000826195">
    <property type="component" value="Unassembled WGS sequence"/>
</dbReference>
<feature type="region of interest" description="Disordered" evidence="20">
    <location>
        <begin position="555"/>
        <end position="584"/>
    </location>
</feature>
<feature type="transmembrane region" description="Helical" evidence="21">
    <location>
        <begin position="738"/>
        <end position="758"/>
    </location>
</feature>
<dbReference type="InterPro" id="IPR036719">
    <property type="entry name" value="Neuro-gated_channel_TM_sf"/>
</dbReference>
<keyword evidence="2" id="KW-0813">Transport</keyword>
<evidence type="ECO:0000313" key="25">
    <source>
        <dbReference type="EMBL" id="KAH0549483.1"/>
    </source>
</evidence>
<dbReference type="InterPro" id="IPR036770">
    <property type="entry name" value="Ankyrin_rpt-contain_sf"/>
</dbReference>
<keyword evidence="15" id="KW-0628">Postsynaptic cell membrane</keyword>
<evidence type="ECO:0000256" key="21">
    <source>
        <dbReference type="SAM" id="Phobius"/>
    </source>
</evidence>
<dbReference type="Gene3D" id="1.25.40.20">
    <property type="entry name" value="Ankyrin repeat-containing domain"/>
    <property type="match status" value="2"/>
</dbReference>
<dbReference type="InterPro" id="IPR050663">
    <property type="entry name" value="Ankyrin-SOCS_Box"/>
</dbReference>
<keyword evidence="10" id="KW-0406">Ion transport</keyword>
<keyword evidence="26" id="KW-1185">Reference proteome</keyword>
<dbReference type="Gene3D" id="1.20.58.390">
    <property type="entry name" value="Neurotransmitter-gated ion-channel transmembrane domain"/>
    <property type="match status" value="2"/>
</dbReference>
<feature type="domain" description="Neurotransmitter-gated ion-channel transmembrane" evidence="24">
    <location>
        <begin position="443"/>
        <end position="573"/>
    </location>
</feature>
<evidence type="ECO:0000256" key="14">
    <source>
        <dbReference type="ARBA" id="ARBA00023180"/>
    </source>
</evidence>
<dbReference type="Pfam" id="PF12796">
    <property type="entry name" value="Ank_2"/>
    <property type="match status" value="1"/>
</dbReference>
<feature type="chain" id="PRO_5043462447" evidence="22">
    <location>
        <begin position="25"/>
        <end position="791"/>
    </location>
</feature>
<feature type="repeat" description="ANK" evidence="19">
    <location>
        <begin position="186"/>
        <end position="218"/>
    </location>
</feature>
<name>A0AAV7HWS5_COTGL</name>
<dbReference type="SUPFAM" id="SSF63712">
    <property type="entry name" value="Nicotinic receptor ligand binding domain-like"/>
    <property type="match status" value="1"/>
</dbReference>
<evidence type="ECO:0000256" key="22">
    <source>
        <dbReference type="SAM" id="SignalP"/>
    </source>
</evidence>
<proteinExistence type="inferred from homology"/>
<evidence type="ECO:0000256" key="4">
    <source>
        <dbReference type="ARBA" id="ARBA00022692"/>
    </source>
</evidence>
<evidence type="ECO:0000256" key="20">
    <source>
        <dbReference type="SAM" id="MobiDB-lite"/>
    </source>
</evidence>
<dbReference type="InterPro" id="IPR038050">
    <property type="entry name" value="Neuro_actylchol_rec"/>
</dbReference>
<feature type="domain" description="Neurotransmitter-gated ion-channel ligand-binding" evidence="23">
    <location>
        <begin position="373"/>
        <end position="436"/>
    </location>
</feature>
<dbReference type="GO" id="GO:0098655">
    <property type="term" value="P:monoatomic cation transmembrane transport"/>
    <property type="evidence" value="ECO:0007669"/>
    <property type="project" value="UniProtKB-ARBA"/>
</dbReference>
<feature type="repeat" description="ANK" evidence="19">
    <location>
        <begin position="116"/>
        <end position="148"/>
    </location>
</feature>
<keyword evidence="14" id="KW-0325">Glycoprotein</keyword>
<dbReference type="GO" id="GO:0045944">
    <property type="term" value="P:positive regulation of transcription by RNA polymerase II"/>
    <property type="evidence" value="ECO:0007669"/>
    <property type="project" value="TreeGrafter"/>
</dbReference>
<dbReference type="PROSITE" id="PS50088">
    <property type="entry name" value="ANK_REPEAT"/>
    <property type="match status" value="4"/>
</dbReference>
<evidence type="ECO:0000256" key="10">
    <source>
        <dbReference type="ARBA" id="ARBA00023065"/>
    </source>
</evidence>
<evidence type="ECO:0000256" key="1">
    <source>
        <dbReference type="ARBA" id="ARBA00009237"/>
    </source>
</evidence>